<organism evidence="11 12">
    <name type="scientific">Marasmiellus scandens</name>
    <dbReference type="NCBI Taxonomy" id="2682957"/>
    <lineage>
        <taxon>Eukaryota</taxon>
        <taxon>Fungi</taxon>
        <taxon>Dikarya</taxon>
        <taxon>Basidiomycota</taxon>
        <taxon>Agaricomycotina</taxon>
        <taxon>Agaricomycetes</taxon>
        <taxon>Agaricomycetidae</taxon>
        <taxon>Agaricales</taxon>
        <taxon>Marasmiineae</taxon>
        <taxon>Omphalotaceae</taxon>
        <taxon>Marasmiellus</taxon>
    </lineage>
</organism>
<feature type="region of interest" description="Disordered" evidence="9">
    <location>
        <begin position="58"/>
        <end position="85"/>
    </location>
</feature>
<feature type="region of interest" description="Disordered" evidence="9">
    <location>
        <begin position="161"/>
        <end position="244"/>
    </location>
</feature>
<dbReference type="Pfam" id="PF12330">
    <property type="entry name" value="Haspin_kinase"/>
    <property type="match status" value="1"/>
</dbReference>
<evidence type="ECO:0000256" key="9">
    <source>
        <dbReference type="SAM" id="MobiDB-lite"/>
    </source>
</evidence>
<keyword evidence="4" id="KW-0547">Nucleotide-binding</keyword>
<dbReference type="PANTHER" id="PTHR24419">
    <property type="entry name" value="INTERLEUKIN-1 RECEPTOR-ASSOCIATED KINASE"/>
    <property type="match status" value="1"/>
</dbReference>
<keyword evidence="12" id="KW-1185">Reference proteome</keyword>
<dbReference type="Gene3D" id="3.30.200.20">
    <property type="entry name" value="Phosphorylase Kinase, domain 1"/>
    <property type="match status" value="1"/>
</dbReference>
<evidence type="ECO:0000256" key="6">
    <source>
        <dbReference type="ARBA" id="ARBA00022840"/>
    </source>
</evidence>
<protein>
    <recommendedName>
        <fullName evidence="1">non-specific serine/threonine protein kinase</fullName>
        <ecNumber evidence="1">2.7.11.1</ecNumber>
    </recommendedName>
</protein>
<dbReference type="SUPFAM" id="SSF56112">
    <property type="entry name" value="Protein kinase-like (PK-like)"/>
    <property type="match status" value="1"/>
</dbReference>
<evidence type="ECO:0000256" key="4">
    <source>
        <dbReference type="ARBA" id="ARBA00022741"/>
    </source>
</evidence>
<evidence type="ECO:0000256" key="5">
    <source>
        <dbReference type="ARBA" id="ARBA00022777"/>
    </source>
</evidence>
<feature type="compositionally biased region" description="Basic and acidic residues" evidence="9">
    <location>
        <begin position="161"/>
        <end position="186"/>
    </location>
</feature>
<keyword evidence="6" id="KW-0067">ATP-binding</keyword>
<evidence type="ECO:0000256" key="7">
    <source>
        <dbReference type="ARBA" id="ARBA00047899"/>
    </source>
</evidence>
<keyword evidence="2" id="KW-0723">Serine/threonine-protein kinase</keyword>
<dbReference type="InterPro" id="IPR011009">
    <property type="entry name" value="Kinase-like_dom_sf"/>
</dbReference>
<gene>
    <name evidence="11" type="ORF">VKT23_001810</name>
</gene>
<comment type="caution">
    <text evidence="11">The sequence shown here is derived from an EMBL/GenBank/DDBJ whole genome shotgun (WGS) entry which is preliminary data.</text>
</comment>
<dbReference type="EC" id="2.7.11.1" evidence="1"/>
<evidence type="ECO:0000256" key="2">
    <source>
        <dbReference type="ARBA" id="ARBA00022527"/>
    </source>
</evidence>
<evidence type="ECO:0000256" key="3">
    <source>
        <dbReference type="ARBA" id="ARBA00022679"/>
    </source>
</evidence>
<evidence type="ECO:0000256" key="8">
    <source>
        <dbReference type="ARBA" id="ARBA00048679"/>
    </source>
</evidence>
<comment type="catalytic activity">
    <reaction evidence="8">
        <text>L-seryl-[protein] + ATP = O-phospho-L-seryl-[protein] + ADP + H(+)</text>
        <dbReference type="Rhea" id="RHEA:17989"/>
        <dbReference type="Rhea" id="RHEA-COMP:9863"/>
        <dbReference type="Rhea" id="RHEA-COMP:11604"/>
        <dbReference type="ChEBI" id="CHEBI:15378"/>
        <dbReference type="ChEBI" id="CHEBI:29999"/>
        <dbReference type="ChEBI" id="CHEBI:30616"/>
        <dbReference type="ChEBI" id="CHEBI:83421"/>
        <dbReference type="ChEBI" id="CHEBI:456216"/>
        <dbReference type="EC" id="2.7.11.1"/>
    </reaction>
</comment>
<feature type="region of interest" description="Disordered" evidence="9">
    <location>
        <begin position="432"/>
        <end position="457"/>
    </location>
</feature>
<feature type="compositionally biased region" description="Basic residues" evidence="9">
    <location>
        <begin position="197"/>
        <end position="206"/>
    </location>
</feature>
<dbReference type="Gene3D" id="1.10.510.10">
    <property type="entry name" value="Transferase(Phosphotransferase) domain 1"/>
    <property type="match status" value="1"/>
</dbReference>
<evidence type="ECO:0000259" key="10">
    <source>
        <dbReference type="SMART" id="SM01331"/>
    </source>
</evidence>
<keyword evidence="5" id="KW-0418">Kinase</keyword>
<dbReference type="PANTHER" id="PTHR24419:SF18">
    <property type="entry name" value="SERINE_THREONINE-PROTEIN KINASE HASPIN"/>
    <property type="match status" value="1"/>
</dbReference>
<proteinExistence type="predicted"/>
<reference evidence="11 12" key="1">
    <citation type="submission" date="2024-01" db="EMBL/GenBank/DDBJ databases">
        <title>A draft genome for the cacao thread blight pathogen Marasmiellus scandens.</title>
        <authorList>
            <person name="Baruah I.K."/>
            <person name="Leung J."/>
            <person name="Bukari Y."/>
            <person name="Amoako-Attah I."/>
            <person name="Meinhardt L.W."/>
            <person name="Bailey B.A."/>
            <person name="Cohen S.P."/>
        </authorList>
    </citation>
    <scope>NUCLEOTIDE SEQUENCE [LARGE SCALE GENOMIC DNA]</scope>
    <source>
        <strain evidence="11 12">GH-19</strain>
    </source>
</reference>
<dbReference type="SMART" id="SM01331">
    <property type="entry name" value="DUF3635"/>
    <property type="match status" value="1"/>
</dbReference>
<dbReference type="Proteomes" id="UP001498398">
    <property type="component" value="Unassembled WGS sequence"/>
</dbReference>
<keyword evidence="3" id="KW-0808">Transferase</keyword>
<dbReference type="InterPro" id="IPR024604">
    <property type="entry name" value="GSG2_C"/>
</dbReference>
<accession>A0ABR1K024</accession>
<name>A0ABR1K024_9AGAR</name>
<evidence type="ECO:0000256" key="1">
    <source>
        <dbReference type="ARBA" id="ARBA00012513"/>
    </source>
</evidence>
<feature type="domain" description="Serine/threonine-protein kinase haspin C-terminal" evidence="10">
    <location>
        <begin position="650"/>
        <end position="736"/>
    </location>
</feature>
<sequence length="786" mass="87352">MLGSRTKKVNSYGKRSQRIVNVYDDHNALTGSTSSSASIFDDMPPTQWAPVVSKMKNRENQLTKKPKPVNSKPIPVNRKKKQHSPVAQSLRHIIMRVQDVHGTPSRVPFGVCESNTPNSPAVLGLAGTKMKLPSAKGTPLRKPKSPVVEMDIIVMDDDGNKISHERRISGGKDMAGKESRRSKLSDSETDIPEVVRKPKRMAKRAKPVVVISDESSDEDDLPPPSPVPKSKTKAVPSLKPAVQPSKRPFTRVEVIIPPPSPPLAALIKATAPPISPEIPISFSPPRPTQYKHTLSPLVKPRQLTPYRHRQKKLFEPPSPPSPLTDSDLDLSIDLSDPSIGLHLPSDSSLQEKPVVPEYLAPLLEECQQGSCGLHEFSAFIETFPYDPVVRRYSQDVPGPYKFRKVGEASYSEVYGIGDVVLKVIPIRNEDDSNYSSARSMKARPNNSSYGQDGPAPSDAKDVLKEIIVTRAMGDVCDNFVRLLKTYIVRGRYPQLLLELWDEYLEKNGSESVRPDTFNVSQVYAIIVLPNGGPDLETYTFLHPNKTGWRQACSIFWQVAKSLAHAEQLVSFEHRDLHWGQILIKNLPMPIVMPMQEHSVNAAERQRQITRTSMDDCVHGIQATVIDLGLARMDAGDGAGGEMVHWTPFDEEIFLGEGDYQFDIYRFMKKCNTGNWEAFNPITNVMWLHYLVVKLMRSKQLKTPPPRKTSTSAAVYSERECYECLADLEAWLGQCISSISKVATKSGRGRKKGQSVTATTSSSPNPSCAGEIVEYGIKKGWIKPITS</sequence>
<comment type="catalytic activity">
    <reaction evidence="7">
        <text>L-threonyl-[protein] + ATP = O-phospho-L-threonyl-[protein] + ADP + H(+)</text>
        <dbReference type="Rhea" id="RHEA:46608"/>
        <dbReference type="Rhea" id="RHEA-COMP:11060"/>
        <dbReference type="Rhea" id="RHEA-COMP:11605"/>
        <dbReference type="ChEBI" id="CHEBI:15378"/>
        <dbReference type="ChEBI" id="CHEBI:30013"/>
        <dbReference type="ChEBI" id="CHEBI:30616"/>
        <dbReference type="ChEBI" id="CHEBI:61977"/>
        <dbReference type="ChEBI" id="CHEBI:456216"/>
        <dbReference type="EC" id="2.7.11.1"/>
    </reaction>
</comment>
<evidence type="ECO:0000313" key="11">
    <source>
        <dbReference type="EMBL" id="KAK7470383.1"/>
    </source>
</evidence>
<feature type="compositionally biased region" description="Polar residues" evidence="9">
    <location>
        <begin position="433"/>
        <end position="450"/>
    </location>
</feature>
<evidence type="ECO:0000313" key="12">
    <source>
        <dbReference type="Proteomes" id="UP001498398"/>
    </source>
</evidence>
<dbReference type="EMBL" id="JBANRG010000002">
    <property type="protein sequence ID" value="KAK7470383.1"/>
    <property type="molecule type" value="Genomic_DNA"/>
</dbReference>